<dbReference type="GO" id="GO:0000122">
    <property type="term" value="P:negative regulation of transcription by RNA polymerase II"/>
    <property type="evidence" value="ECO:0007669"/>
    <property type="project" value="TreeGrafter"/>
</dbReference>
<organism evidence="2 3">
    <name type="scientific">Operophtera brumata</name>
    <name type="common">Winter moth</name>
    <name type="synonym">Phalaena brumata</name>
    <dbReference type="NCBI Taxonomy" id="104452"/>
    <lineage>
        <taxon>Eukaryota</taxon>
        <taxon>Metazoa</taxon>
        <taxon>Ecdysozoa</taxon>
        <taxon>Arthropoda</taxon>
        <taxon>Hexapoda</taxon>
        <taxon>Insecta</taxon>
        <taxon>Pterygota</taxon>
        <taxon>Neoptera</taxon>
        <taxon>Endopterygota</taxon>
        <taxon>Lepidoptera</taxon>
        <taxon>Glossata</taxon>
        <taxon>Ditrysia</taxon>
        <taxon>Geometroidea</taxon>
        <taxon>Geometridae</taxon>
        <taxon>Larentiinae</taxon>
        <taxon>Operophtera</taxon>
    </lineage>
</organism>
<name>A0A0L7KTN5_OPEBR</name>
<dbReference type="Pfam" id="PF01424">
    <property type="entry name" value="R3H"/>
    <property type="match status" value="1"/>
</dbReference>
<proteinExistence type="predicted"/>
<evidence type="ECO:0000313" key="3">
    <source>
        <dbReference type="Proteomes" id="UP000037510"/>
    </source>
</evidence>
<reference evidence="2 3" key="1">
    <citation type="journal article" date="2015" name="Genome Biol. Evol.">
        <title>The genome of winter moth (Operophtera brumata) provides a genomic perspective on sexual dimorphism and phenology.</title>
        <authorList>
            <person name="Derks M.F."/>
            <person name="Smit S."/>
            <person name="Salis L."/>
            <person name="Schijlen E."/>
            <person name="Bossers A."/>
            <person name="Mateman C."/>
            <person name="Pijl A.S."/>
            <person name="de Ridder D."/>
            <person name="Groenen M.A."/>
            <person name="Visser M.E."/>
            <person name="Megens H.J."/>
        </authorList>
    </citation>
    <scope>NUCLEOTIDE SEQUENCE [LARGE SCALE GENOMIC DNA]</scope>
    <source>
        <strain evidence="2">WM2013NL</strain>
        <tissue evidence="2">Head and thorax</tissue>
    </source>
</reference>
<dbReference type="AlphaFoldDB" id="A0A0L7KTN5"/>
<dbReference type="Proteomes" id="UP000037510">
    <property type="component" value="Unassembled WGS sequence"/>
</dbReference>
<dbReference type="PROSITE" id="PS51061">
    <property type="entry name" value="R3H"/>
    <property type="match status" value="1"/>
</dbReference>
<dbReference type="GO" id="GO:0000977">
    <property type="term" value="F:RNA polymerase II transcription regulatory region sequence-specific DNA binding"/>
    <property type="evidence" value="ECO:0007669"/>
    <property type="project" value="TreeGrafter"/>
</dbReference>
<dbReference type="InterPro" id="IPR034078">
    <property type="entry name" value="NFX1_fam"/>
</dbReference>
<feature type="non-terminal residue" evidence="2">
    <location>
        <position position="247"/>
    </location>
</feature>
<dbReference type="EMBL" id="JTDY01005985">
    <property type="protein sequence ID" value="KOB66394.1"/>
    <property type="molecule type" value="Genomic_DNA"/>
</dbReference>
<dbReference type="SMART" id="SM00393">
    <property type="entry name" value="R3H"/>
    <property type="match status" value="1"/>
</dbReference>
<sequence>MRRRRVAAARALRTARAGVRGPVPARAALPAPAAPLVPHRPVPPLRGAHHEAVLRRSRAPSVCECGAAVLLPPVHCGQRAPACEGPCLRARPCLHPPHHSCHTGECPPCVVLTTKRCYGGHEMYPTLHREATCLRACLQRGLSLVRLGRERSRRLPQCRPVPAAGARHLPLRAAPRRALLQRERAGLRQMALALQIRNPDVSAKLAPRYSEHKRQFIHELCEHFGCESVAYDAEPNRNVVATADKEK</sequence>
<dbReference type="GO" id="GO:0005634">
    <property type="term" value="C:nucleus"/>
    <property type="evidence" value="ECO:0007669"/>
    <property type="project" value="TreeGrafter"/>
</dbReference>
<dbReference type="STRING" id="104452.A0A0L7KTN5"/>
<dbReference type="GO" id="GO:0000981">
    <property type="term" value="F:DNA-binding transcription factor activity, RNA polymerase II-specific"/>
    <property type="evidence" value="ECO:0007669"/>
    <property type="project" value="TreeGrafter"/>
</dbReference>
<dbReference type="InterPro" id="IPR001374">
    <property type="entry name" value="R3H_dom"/>
</dbReference>
<gene>
    <name evidence="2" type="ORF">OBRU01_21275</name>
</gene>
<dbReference type="PANTHER" id="PTHR12360:SF12">
    <property type="entry name" value="TRANSCRIPTIONAL REPRESSOR NF-X1"/>
    <property type="match status" value="1"/>
</dbReference>
<feature type="domain" description="R3H" evidence="1">
    <location>
        <begin position="181"/>
        <end position="245"/>
    </location>
</feature>
<dbReference type="CDD" id="cd06008">
    <property type="entry name" value="NF-X1-zinc-finger"/>
    <property type="match status" value="1"/>
</dbReference>
<evidence type="ECO:0000313" key="2">
    <source>
        <dbReference type="EMBL" id="KOB66394.1"/>
    </source>
</evidence>
<dbReference type="PANTHER" id="PTHR12360">
    <property type="entry name" value="NUCLEAR TRANSCRIPTION FACTOR, X-BOX BINDING 1 NFX1"/>
    <property type="match status" value="1"/>
</dbReference>
<dbReference type="SUPFAM" id="SSF82708">
    <property type="entry name" value="R3H domain"/>
    <property type="match status" value="1"/>
</dbReference>
<evidence type="ECO:0000259" key="1">
    <source>
        <dbReference type="PROSITE" id="PS51061"/>
    </source>
</evidence>
<keyword evidence="3" id="KW-1185">Reference proteome</keyword>
<comment type="caution">
    <text evidence="2">The sequence shown here is derived from an EMBL/GenBank/DDBJ whole genome shotgun (WGS) entry which is preliminary data.</text>
</comment>
<accession>A0A0L7KTN5</accession>
<dbReference type="InterPro" id="IPR036867">
    <property type="entry name" value="R3H_dom_sf"/>
</dbReference>
<protein>
    <submittedName>
        <fullName evidence="2">Putative shuttle craft</fullName>
    </submittedName>
</protein>